<dbReference type="EMBL" id="MVHS01000002">
    <property type="protein sequence ID" value="ORA73874.1"/>
    <property type="molecule type" value="Genomic_DNA"/>
</dbReference>
<dbReference type="OrthoDB" id="4539007at2"/>
<dbReference type="SUPFAM" id="SSF46689">
    <property type="entry name" value="Homeodomain-like"/>
    <property type="match status" value="1"/>
</dbReference>
<dbReference type="Pfam" id="PF00440">
    <property type="entry name" value="TetR_N"/>
    <property type="match status" value="1"/>
</dbReference>
<dbReference type="RefSeq" id="WP_083029049.1">
    <property type="nucleotide sequence ID" value="NZ_AP022618.1"/>
</dbReference>
<dbReference type="InterPro" id="IPR036271">
    <property type="entry name" value="Tet_transcr_reg_TetR-rel_C_sf"/>
</dbReference>
<dbReference type="Proteomes" id="UP000192801">
    <property type="component" value="Unassembled WGS sequence"/>
</dbReference>
<dbReference type="InterPro" id="IPR001647">
    <property type="entry name" value="HTH_TetR"/>
</dbReference>
<protein>
    <submittedName>
        <fullName evidence="4">TetR family transcriptional regulator</fullName>
    </submittedName>
</protein>
<keyword evidence="3" id="KW-0804">Transcription</keyword>
<reference evidence="4 5" key="1">
    <citation type="submission" date="2016-12" db="EMBL/GenBank/DDBJ databases">
        <title>The new phylogeny of genus Mycobacterium.</title>
        <authorList>
            <person name="Tortoli E."/>
            <person name="Trovato A."/>
            <person name="Cirillo D.M."/>
        </authorList>
    </citation>
    <scope>NUCLEOTIDE SEQUENCE [LARGE SCALE GENOMIC DNA]</scope>
    <source>
        <strain evidence="4 5">DSM 45130</strain>
    </source>
</reference>
<proteinExistence type="predicted"/>
<evidence type="ECO:0000313" key="5">
    <source>
        <dbReference type="Proteomes" id="UP000192801"/>
    </source>
</evidence>
<comment type="caution">
    <text evidence="4">The sequence shown here is derived from an EMBL/GenBank/DDBJ whole genome shotgun (WGS) entry which is preliminary data.</text>
</comment>
<dbReference type="SUPFAM" id="SSF48498">
    <property type="entry name" value="Tetracyclin repressor-like, C-terminal domain"/>
    <property type="match status" value="1"/>
</dbReference>
<dbReference type="STRING" id="444597.BST26_01530"/>
<dbReference type="InterPro" id="IPR023772">
    <property type="entry name" value="DNA-bd_HTH_TetR-type_CS"/>
</dbReference>
<evidence type="ECO:0000256" key="2">
    <source>
        <dbReference type="ARBA" id="ARBA00023125"/>
    </source>
</evidence>
<keyword evidence="2" id="KW-0238">DNA-binding</keyword>
<accession>A0A1X0DN90</accession>
<dbReference type="PROSITE" id="PS01081">
    <property type="entry name" value="HTH_TETR_1"/>
    <property type="match status" value="1"/>
</dbReference>
<gene>
    <name evidence="4" type="ORF">BST26_01530</name>
</gene>
<dbReference type="Gene3D" id="1.10.357.10">
    <property type="entry name" value="Tetracycline Repressor, domain 2"/>
    <property type="match status" value="1"/>
</dbReference>
<evidence type="ECO:0000313" key="4">
    <source>
        <dbReference type="EMBL" id="ORA73874.1"/>
    </source>
</evidence>
<keyword evidence="1" id="KW-0805">Transcription regulation</keyword>
<dbReference type="PROSITE" id="PS50977">
    <property type="entry name" value="HTH_TETR_2"/>
    <property type="match status" value="1"/>
</dbReference>
<dbReference type="GO" id="GO:0003700">
    <property type="term" value="F:DNA-binding transcription factor activity"/>
    <property type="evidence" value="ECO:0007669"/>
    <property type="project" value="TreeGrafter"/>
</dbReference>
<evidence type="ECO:0000256" key="1">
    <source>
        <dbReference type="ARBA" id="ARBA00023015"/>
    </source>
</evidence>
<sequence>MTRTQQQRRAETVARLIDAGIDTIIELGYARASAAVIAKRAGVSGGALFRHFPTMSDFMAATAQEVARRQLDLAAKLVAQIPAGQPPLPAMLTILRDIAGSDTNTVWHELMVAARTDDTLRATLRTVLAAYAENIFRTARTAPGLERVPDEELAVALTTVLNIFDGAALVRRVLPQPELEDARIALLTDLLGR</sequence>
<dbReference type="AlphaFoldDB" id="A0A1X0DN90"/>
<dbReference type="InterPro" id="IPR009057">
    <property type="entry name" value="Homeodomain-like_sf"/>
</dbReference>
<evidence type="ECO:0000256" key="3">
    <source>
        <dbReference type="ARBA" id="ARBA00023163"/>
    </source>
</evidence>
<dbReference type="PRINTS" id="PR00455">
    <property type="entry name" value="HTHTETR"/>
</dbReference>
<name>A0A1X0DN90_9MYCO</name>
<keyword evidence="5" id="KW-1185">Reference proteome</keyword>
<organism evidence="4 5">
    <name type="scientific">Mycolicibacterium insubricum</name>
    <dbReference type="NCBI Taxonomy" id="444597"/>
    <lineage>
        <taxon>Bacteria</taxon>
        <taxon>Bacillati</taxon>
        <taxon>Actinomycetota</taxon>
        <taxon>Actinomycetes</taxon>
        <taxon>Mycobacteriales</taxon>
        <taxon>Mycobacteriaceae</taxon>
        <taxon>Mycolicibacterium</taxon>
    </lineage>
</organism>
<dbReference type="PANTHER" id="PTHR30055:SF234">
    <property type="entry name" value="HTH-TYPE TRANSCRIPTIONAL REGULATOR BETI"/>
    <property type="match status" value="1"/>
</dbReference>
<dbReference type="InterPro" id="IPR050109">
    <property type="entry name" value="HTH-type_TetR-like_transc_reg"/>
</dbReference>
<dbReference type="GO" id="GO:0000976">
    <property type="term" value="F:transcription cis-regulatory region binding"/>
    <property type="evidence" value="ECO:0007669"/>
    <property type="project" value="TreeGrafter"/>
</dbReference>
<dbReference type="PANTHER" id="PTHR30055">
    <property type="entry name" value="HTH-TYPE TRANSCRIPTIONAL REGULATOR RUTR"/>
    <property type="match status" value="1"/>
</dbReference>